<feature type="domain" description="Translocator protein BipB-like C-terminal" evidence="5">
    <location>
        <begin position="82"/>
        <end position="312"/>
    </location>
</feature>
<proteinExistence type="inferred from homology"/>
<name>E3BEJ7_9VIBR</name>
<reference evidence="6 7" key="1">
    <citation type="journal article" date="2012" name="Int. J. Syst. Evol. Microbiol.">
        <title>Vibrio caribbeanicus sp. nov., isolated from the marine sponge Scleritoderma cyanea.</title>
        <authorList>
            <person name="Hoffmann M."/>
            <person name="Monday S.R."/>
            <person name="Allard M.W."/>
            <person name="Strain E.A."/>
            <person name="Whittaker P."/>
            <person name="Naum M."/>
            <person name="McCarthy P.J."/>
            <person name="Lopez J.V."/>
            <person name="Fischer M."/>
            <person name="Brown E.W."/>
        </authorList>
    </citation>
    <scope>NUCLEOTIDE SEQUENCE [LARGE SCALE GENOMIC DNA]</scope>
    <source>
        <strain evidence="6 7">ATCC BAA-2122</strain>
    </source>
</reference>
<dbReference type="AlphaFoldDB" id="E3BEJ7"/>
<dbReference type="eggNOG" id="COG5613">
    <property type="taxonomic scope" value="Bacteria"/>
</dbReference>
<dbReference type="RefSeq" id="WP_009599288.1">
    <property type="nucleotide sequence ID" value="NZ_AEIU01000002.1"/>
</dbReference>
<dbReference type="GO" id="GO:0033644">
    <property type="term" value="C:host cell membrane"/>
    <property type="evidence" value="ECO:0007669"/>
    <property type="project" value="UniProtKB-SubCell"/>
</dbReference>
<gene>
    <name evidence="6" type="ORF">VIBC2010_08703</name>
</gene>
<keyword evidence="2" id="KW-0472">Membrane</keyword>
<dbReference type="OrthoDB" id="6479672at2"/>
<evidence type="ECO:0000259" key="5">
    <source>
        <dbReference type="Pfam" id="PF04888"/>
    </source>
</evidence>
<keyword evidence="2" id="KW-1043">Host membrane</keyword>
<evidence type="ECO:0000313" key="6">
    <source>
        <dbReference type="EMBL" id="EFP98614.1"/>
    </source>
</evidence>
<comment type="subcellular location">
    <subcellularLocation>
        <location evidence="1">Host membrane</location>
        <topology evidence="1">Multi-pass membrane protein</topology>
    </subcellularLocation>
</comment>
<evidence type="ECO:0000313" key="7">
    <source>
        <dbReference type="Proteomes" id="UP000002943"/>
    </source>
</evidence>
<dbReference type="Proteomes" id="UP000002943">
    <property type="component" value="Unassembled WGS sequence"/>
</dbReference>
<dbReference type="InterPro" id="IPR006972">
    <property type="entry name" value="BipB-like_C"/>
</dbReference>
<protein>
    <submittedName>
        <fullName evidence="6">Secretion system effector</fullName>
    </submittedName>
</protein>
<comment type="similarity">
    <text evidence="4">Belongs to the SctE/SipB/YopB family.</text>
</comment>
<keyword evidence="7" id="KW-1185">Reference proteome</keyword>
<evidence type="ECO:0000256" key="2">
    <source>
        <dbReference type="ARBA" id="ARBA00022870"/>
    </source>
</evidence>
<sequence length="464" mass="49128">MSSITLNNQLPLNGTQDISRIERSDDKKANLPASNHFVGTVETSKKKGVVSTEQANQALQNIVKDNGVSVGQLEKASINDIVMMATNLGLKALGDTANSAAKSLKIKTDAQEVARNRQVKEFQEQLAKQIEQNNKAHKGGIFGAIFDWIVGAVEAVIGAFKMLEGVARVAVGDVSGALDIASGAAYLTAGFAGMVKAAAETAILCGADKDKCQDVINVASKVQLGAEIVGMACDIFQAGRAISATRGIATGTETAMKEAAPKLIESIGKGSTKEIATVAENVGKQVSEQVGQQVMQQLMKEGAEQSGQISKALAKAFSEDAIRELVTNAVKETAEQAIKKGVTLTAEELTKQVSKNVSQEVFKAVFKACTYTSLEIVRATAGSSKAVTSGAIGIEKAKLQKQIEELILKQNFMEFCYEWYNKAKEQQTKSIKDLFDKQGDAVSGASNVISQTGSLQARIATSSI</sequence>
<evidence type="ECO:0000256" key="1">
    <source>
        <dbReference type="ARBA" id="ARBA00004301"/>
    </source>
</evidence>
<dbReference type="EMBL" id="AEIU01000002">
    <property type="protein sequence ID" value="EFP98614.1"/>
    <property type="molecule type" value="Genomic_DNA"/>
</dbReference>
<keyword evidence="3" id="KW-0843">Virulence</keyword>
<dbReference type="STRING" id="796620.VIBC2010_08703"/>
<evidence type="ECO:0000256" key="3">
    <source>
        <dbReference type="ARBA" id="ARBA00023026"/>
    </source>
</evidence>
<comment type="caution">
    <text evidence="6">The sequence shown here is derived from an EMBL/GenBank/DDBJ whole genome shotgun (WGS) entry which is preliminary data.</text>
</comment>
<accession>E3BEJ7</accession>
<dbReference type="Pfam" id="PF04888">
    <property type="entry name" value="SseC"/>
    <property type="match status" value="1"/>
</dbReference>
<evidence type="ECO:0000256" key="4">
    <source>
        <dbReference type="ARBA" id="ARBA00035640"/>
    </source>
</evidence>
<organism evidence="6 7">
    <name type="scientific">Vibrio caribbeanicus ATCC BAA-2122</name>
    <dbReference type="NCBI Taxonomy" id="796620"/>
    <lineage>
        <taxon>Bacteria</taxon>
        <taxon>Pseudomonadati</taxon>
        <taxon>Pseudomonadota</taxon>
        <taxon>Gammaproteobacteria</taxon>
        <taxon>Vibrionales</taxon>
        <taxon>Vibrionaceae</taxon>
        <taxon>Vibrio</taxon>
    </lineage>
</organism>